<keyword evidence="1 4" id="KW-0808">Transferase</keyword>
<dbReference type="GO" id="GO:0016746">
    <property type="term" value="F:acyltransferase activity"/>
    <property type="evidence" value="ECO:0007669"/>
    <property type="project" value="UniProtKB-KW"/>
</dbReference>
<dbReference type="SUPFAM" id="SSF55729">
    <property type="entry name" value="Acyl-CoA N-acyltransferases (Nat)"/>
    <property type="match status" value="1"/>
</dbReference>
<dbReference type="Gene3D" id="3.40.630.30">
    <property type="match status" value="1"/>
</dbReference>
<sequence>MDDTVRIRRLTPADAAAFQALRLAGLQREPSAFGSSFEEECNETLDAVAQRLAPSPDNAVFGAFDAAGALLGVVGLGRERMLKLRHKGILWGMVVTPEARRRGLGRALMQAAITAAREVPGLLQLNLCVNAQNTAALQLYQSLGFVAFGREPAAMLVDGVLHEEVLMALRW</sequence>
<dbReference type="RefSeq" id="WP_210806177.1">
    <property type="nucleotide sequence ID" value="NZ_JAGQDG010000001.1"/>
</dbReference>
<dbReference type="InterPro" id="IPR050832">
    <property type="entry name" value="Bact_Acetyltransf"/>
</dbReference>
<dbReference type="PROSITE" id="PS51186">
    <property type="entry name" value="GNAT"/>
    <property type="match status" value="1"/>
</dbReference>
<dbReference type="InterPro" id="IPR000182">
    <property type="entry name" value="GNAT_dom"/>
</dbReference>
<keyword evidence="5" id="KW-1185">Reference proteome</keyword>
<dbReference type="CDD" id="cd04301">
    <property type="entry name" value="NAT_SF"/>
    <property type="match status" value="1"/>
</dbReference>
<dbReference type="EMBL" id="JAGQDG010000001">
    <property type="protein sequence ID" value="MBQ0934380.1"/>
    <property type="molecule type" value="Genomic_DNA"/>
</dbReference>
<proteinExistence type="predicted"/>
<evidence type="ECO:0000259" key="3">
    <source>
        <dbReference type="PROSITE" id="PS51186"/>
    </source>
</evidence>
<gene>
    <name evidence="4" type="ORF">KAK11_03490</name>
</gene>
<organism evidence="4 5">
    <name type="scientific">Ideonella paludis</name>
    <dbReference type="NCBI Taxonomy" id="1233411"/>
    <lineage>
        <taxon>Bacteria</taxon>
        <taxon>Pseudomonadati</taxon>
        <taxon>Pseudomonadota</taxon>
        <taxon>Betaproteobacteria</taxon>
        <taxon>Burkholderiales</taxon>
        <taxon>Sphaerotilaceae</taxon>
        <taxon>Ideonella</taxon>
    </lineage>
</organism>
<keyword evidence="2 4" id="KW-0012">Acyltransferase</keyword>
<evidence type="ECO:0000256" key="2">
    <source>
        <dbReference type="ARBA" id="ARBA00023315"/>
    </source>
</evidence>
<protein>
    <submittedName>
        <fullName evidence="4">GNAT family N-acetyltransferase</fullName>
        <ecNumber evidence="4">2.3.1.-</ecNumber>
    </submittedName>
</protein>
<dbReference type="EC" id="2.3.1.-" evidence="4"/>
<dbReference type="Pfam" id="PF00583">
    <property type="entry name" value="Acetyltransf_1"/>
    <property type="match status" value="1"/>
</dbReference>
<evidence type="ECO:0000256" key="1">
    <source>
        <dbReference type="ARBA" id="ARBA00022679"/>
    </source>
</evidence>
<dbReference type="Proteomes" id="UP000672097">
    <property type="component" value="Unassembled WGS sequence"/>
</dbReference>
<evidence type="ECO:0000313" key="5">
    <source>
        <dbReference type="Proteomes" id="UP000672097"/>
    </source>
</evidence>
<reference evidence="4 5" key="1">
    <citation type="submission" date="2021-04" db="EMBL/GenBank/DDBJ databases">
        <title>The genome sequence of type strain Ideonella paludis KCTC 32238.</title>
        <authorList>
            <person name="Liu Y."/>
        </authorList>
    </citation>
    <scope>NUCLEOTIDE SEQUENCE [LARGE SCALE GENOMIC DNA]</scope>
    <source>
        <strain evidence="4 5">KCTC 32238</strain>
    </source>
</reference>
<name>A0ABS5DTE7_9BURK</name>
<dbReference type="InterPro" id="IPR016181">
    <property type="entry name" value="Acyl_CoA_acyltransferase"/>
</dbReference>
<accession>A0ABS5DTE7</accession>
<evidence type="ECO:0000313" key="4">
    <source>
        <dbReference type="EMBL" id="MBQ0934380.1"/>
    </source>
</evidence>
<comment type="caution">
    <text evidence="4">The sequence shown here is derived from an EMBL/GenBank/DDBJ whole genome shotgun (WGS) entry which is preliminary data.</text>
</comment>
<feature type="domain" description="N-acetyltransferase" evidence="3">
    <location>
        <begin position="5"/>
        <end position="171"/>
    </location>
</feature>
<dbReference type="PANTHER" id="PTHR43877">
    <property type="entry name" value="AMINOALKYLPHOSPHONATE N-ACETYLTRANSFERASE-RELATED-RELATED"/>
    <property type="match status" value="1"/>
</dbReference>